<dbReference type="GO" id="GO:0004553">
    <property type="term" value="F:hydrolase activity, hydrolyzing O-glycosyl compounds"/>
    <property type="evidence" value="ECO:0007669"/>
    <property type="project" value="InterPro"/>
</dbReference>
<organism evidence="8 9">
    <name type="scientific">Amedibacterium intestinale</name>
    <dbReference type="NCBI Taxonomy" id="2583452"/>
    <lineage>
        <taxon>Bacteria</taxon>
        <taxon>Bacillati</taxon>
        <taxon>Bacillota</taxon>
        <taxon>Erysipelotrichia</taxon>
        <taxon>Erysipelotrichales</taxon>
        <taxon>Erysipelotrichaceae</taxon>
        <taxon>Amedibacterium</taxon>
    </lineage>
</organism>
<dbReference type="KEGG" id="aarg:Aargi30884_28400"/>
<dbReference type="SMART" id="SM00060">
    <property type="entry name" value="FN3"/>
    <property type="match status" value="1"/>
</dbReference>
<dbReference type="SUPFAM" id="SSF51011">
    <property type="entry name" value="Glycosyl hydrolase domain"/>
    <property type="match status" value="1"/>
</dbReference>
<dbReference type="RefSeq" id="WP_118277839.1">
    <property type="nucleotide sequence ID" value="NZ_AP019695.1"/>
</dbReference>
<evidence type="ECO:0000259" key="6">
    <source>
        <dbReference type="PROSITE" id="PS50853"/>
    </source>
</evidence>
<dbReference type="SUPFAM" id="SSF49373">
    <property type="entry name" value="Invasin/intimin cell-adhesion fragments"/>
    <property type="match status" value="1"/>
</dbReference>
<dbReference type="Pfam" id="PF00754">
    <property type="entry name" value="F5_F8_type_C"/>
    <property type="match status" value="2"/>
</dbReference>
<feature type="domain" description="Dockerin" evidence="7">
    <location>
        <begin position="1152"/>
        <end position="1221"/>
    </location>
</feature>
<dbReference type="Pfam" id="PF00041">
    <property type="entry name" value="fn3"/>
    <property type="match status" value="1"/>
</dbReference>
<feature type="domain" description="F5/8 type C" evidence="5">
    <location>
        <begin position="1690"/>
        <end position="1849"/>
    </location>
</feature>
<dbReference type="Gene3D" id="3.20.20.80">
    <property type="entry name" value="Glycosidases"/>
    <property type="match status" value="1"/>
</dbReference>
<dbReference type="PROSITE" id="PS00018">
    <property type="entry name" value="EF_HAND_1"/>
    <property type="match status" value="1"/>
</dbReference>
<dbReference type="InterPro" id="IPR048395">
    <property type="entry name" value="Glyco_hydro_31_C"/>
</dbReference>
<dbReference type="CDD" id="cd14752">
    <property type="entry name" value="GH31_N"/>
    <property type="match status" value="1"/>
</dbReference>
<dbReference type="InterPro" id="IPR000421">
    <property type="entry name" value="FA58C"/>
</dbReference>
<dbReference type="Gene3D" id="2.60.40.1760">
    <property type="entry name" value="glycosyl hydrolase (family 31)"/>
    <property type="match status" value="1"/>
</dbReference>
<dbReference type="InterPro" id="IPR000322">
    <property type="entry name" value="Glyco_hydro_31_TIM"/>
</dbReference>
<evidence type="ECO:0000256" key="1">
    <source>
        <dbReference type="ARBA" id="ARBA00007806"/>
    </source>
</evidence>
<sequence length="2280" mass="252961">MSKKMNKAAIIAMTGVMAASSVQTATIFANDNVSATQNVKQKKSNSELQPKPGYTFLSSVASLPVVDKNVVTIDYVNGEKAKVTFLENGLFRLDIEPDGKDSSFKEYAEPNSKDHKGTIVQQSDNSDEYVKPTPSVTEENGTYVISTESVKLVIDKETSMMTLMGTDGRVYWKEAAPIQYKDGNTIQTLVENEEENFYGGGTQNGRFAHKGTSIKIENTNNWVDGGVASPNPFYWSTSGYGVVRNTFKKGVYDFGSTTEGVVETSHNEKRFDAYYFVGNTPTEILNGYYEITGNPALFPENSFYLGHLNCYNRDEWTTGGNTPLETINDKEKYKETNNGGQIKNGGVLETLNGEGDSYKFSARGVIDQYTKYDMPMGWFLPNDGYGCGYGQSDENIDDNIDNLKQFQEYAAQNGITTGLWTQSDLTPNPSQPIHLQRDFEKEVKTGGVRTLKTDVAWVGSGYSFGLNGIKTAYDIISETKDRPTIVTLDGWAGTQRYGGIWTGDQTGGNWEYIRFHIPTYIGQSLSGNPNVSSDVDGIFGGSALIQTRDIQWKSFTTMMLDMDGWGSYPKKPYVFGEDTTSINRMYLKLRAQLMPYIYSTAYTSANLGSGDEKGKPQVRAMFLEYPNDPNTYGKNVQYQFMMGKNLLVAPVYQNTAMEENGDDIRNGIYLPDENQIWIDYFTGKQYQGGKTINNFDAPIWKLPLFVKNGAILPMYEENNNAMPKTETNTKGLDKTKRIIEFYPDATKDVTDYTLYEDDGNSIDNSNIEQPVYGSTVTTHFTSTVKDGTAVLTAERSNGSYEGYNANRDTTFVVNVSKEPTDISAKIGNQSLTKKDFKVVTSQEEFDKATGNVYFYNEKPNLNKYSTEGSEFAKKEITTTPKLYVKFAKTNVNENAVELTVKGFINDGNLDKNEENNNLAVPTGLSAPEESITPTSIKLTWDAVKDATGYEVETDGVIQSGITDSEYNHVDLEYNSTHTYRVRAVNKDGYSGWSEPLEVTSALDPYRNVPKDITLKWSYGDSWGPLQNALDFDYNTMFHSTNGDAVGKDFIMDMKKVYQMDRFEYTPRQDNKGNGTVKKMDVYTSIDGNTWELAWNSEEHEAWTYSDDMEVRDTKTIDLSGKKARYIKLVVRESAGGFFSAAELQPYIVDGTTGVVPGDTNNDGVVDTNDLTQIENYVGLEKGDDTWAQVQSSDWNNNGYYDAYDIAYTATQLNGGIAKKSGNPEGTVKLVADKTHVKAGETVTVDLYGVGMKNVYAFGLKLPYDNAELKYVKTSPSIATANMKQFTQDRQAVKGGKSNVNRNVNLVFTNVGDQSLLSGTQSLGTVIFTAEKDMDITEETLSLAEMMFVGNNISQLDTNTQPEEPTVPDASRVKVEASEMIVKGQDETVLQPNMGVDKLVDGKWGSDAYRFEFKWGDSPETVLARLPYFINFNFNKTRAINEVKIYVRTSGTSINQGALKDFDLYAIKGENEELIDSYAITKVDADGAYTIKFNQPKEVDGFKLNAKTSQAGIEYKLNIDEVEFYENSQKEVTEIELDDKNPTQLYVGRIEDFKAKVIPDDATNPYYDVTSSDSSVIEVIKTIGTDGYHYALKGNKTGKATITVTAKGNQAISKSVEIQVADGIYFNELDNMIAEAENAIKYSYLYTESSLNALKVEVNKAIELKDKENVTQTEVNNEVIELYKVILALEYRGSNDGQEDATKLISNENMTVEATTSASESPVENIIDGNEKTFWHSNYNDDKLLPESVTVDLGYTYVLSQLNYLARQDGQRNGDITKYKVEVSLDGKDYTPVVVGTFDNDGNSLINRDEYKKIKFNKTEGRYVRFTALESLGDKNNAYASAAELQFFGVKAGEQVPAEDIVLDTTEVNGLRPGESKKVNATIKPFETTDTLTWISNNPEVATVDAYGNITAVASGTATITVYANENIKKEIKVTVEDPENDNLKALIKEAKEIEYTNDILQNALNEAIKKAEDAIGSDDETVRDAYYALAGTMSELDLINDDVVAVETYANIDLTKYEENEAKKDYKKLISNVSDLVKDPITNKVEISKLHNQLDNAYAKLSLLNLDQLDKAIELAEKVDLDAYVDDNAKKEFVEVLNEAKSLNPKTNAEIDEIINKLSSSLKALSVKATEVQKNTIKELIDKLNSMNKESYSKENQQKIDEAIKKAVKALKNDNLSQKEAESLINELSKVLNLKPEQGNESNKPGQGNGNNGGTSGGNDVHNPSTGGNTGEITVNPSEKPNSDTPKTGVKTQASSFAGLLAIGGIGAWFASRKKRKNQE</sequence>
<dbReference type="Gene3D" id="2.60.40.10">
    <property type="entry name" value="Immunoglobulins"/>
    <property type="match status" value="1"/>
</dbReference>
<dbReference type="SUPFAM" id="SSF49384">
    <property type="entry name" value="Carbohydrate-binding domain"/>
    <property type="match status" value="1"/>
</dbReference>
<feature type="compositionally biased region" description="Gly residues" evidence="3">
    <location>
        <begin position="2207"/>
        <end position="2217"/>
    </location>
</feature>
<evidence type="ECO:0000259" key="5">
    <source>
        <dbReference type="PROSITE" id="PS50022"/>
    </source>
</evidence>
<dbReference type="Gene3D" id="2.60.40.1180">
    <property type="entry name" value="Golgi alpha-mannosidase II"/>
    <property type="match status" value="2"/>
</dbReference>
<feature type="domain" description="Fibronectin type-III" evidence="6">
    <location>
        <begin position="920"/>
        <end position="1003"/>
    </location>
</feature>
<gene>
    <name evidence="8" type="ORF">Aargi30884_28400</name>
</gene>
<dbReference type="SUPFAM" id="SSF63446">
    <property type="entry name" value="Type I dockerin domain"/>
    <property type="match status" value="1"/>
</dbReference>
<dbReference type="CDD" id="cd00063">
    <property type="entry name" value="FN3"/>
    <property type="match status" value="1"/>
</dbReference>
<comment type="similarity">
    <text evidence="1">Belongs to the glycosyl hydrolase 31 family.</text>
</comment>
<dbReference type="InterPro" id="IPR013783">
    <property type="entry name" value="Ig-like_fold"/>
</dbReference>
<evidence type="ECO:0000256" key="2">
    <source>
        <dbReference type="SAM" id="Coils"/>
    </source>
</evidence>
<feature type="compositionally biased region" description="Polar residues" evidence="3">
    <location>
        <begin position="2222"/>
        <end position="2252"/>
    </location>
</feature>
<dbReference type="PANTHER" id="PTHR22762:SF166">
    <property type="entry name" value="ALPHA-GLUCOSIDASE"/>
    <property type="match status" value="1"/>
</dbReference>
<dbReference type="SUPFAM" id="SSF49785">
    <property type="entry name" value="Galactose-binding domain-like"/>
    <property type="match status" value="3"/>
</dbReference>
<dbReference type="InterPro" id="IPR011013">
    <property type="entry name" value="Gal_mutarotase_sf_dom"/>
</dbReference>
<dbReference type="Pfam" id="PF02368">
    <property type="entry name" value="Big_2"/>
    <property type="match status" value="2"/>
</dbReference>
<dbReference type="GO" id="GO:0030246">
    <property type="term" value="F:carbohydrate binding"/>
    <property type="evidence" value="ECO:0007669"/>
    <property type="project" value="InterPro"/>
</dbReference>
<accession>A0A6N4TMI4</accession>
<dbReference type="Gene3D" id="2.60.40.1080">
    <property type="match status" value="2"/>
</dbReference>
<keyword evidence="2" id="KW-0175">Coiled coil</keyword>
<feature type="coiled-coil region" evidence="2">
    <location>
        <begin position="1943"/>
        <end position="1970"/>
    </location>
</feature>
<dbReference type="InterPro" id="IPR017853">
    <property type="entry name" value="GH"/>
</dbReference>
<feature type="compositionally biased region" description="Basic and acidic residues" evidence="3">
    <location>
        <begin position="101"/>
        <end position="117"/>
    </location>
</feature>
<dbReference type="SUPFAM" id="SSF74650">
    <property type="entry name" value="Galactose mutarotase-like"/>
    <property type="match status" value="1"/>
</dbReference>
<evidence type="ECO:0000313" key="9">
    <source>
        <dbReference type="Proteomes" id="UP000464754"/>
    </source>
</evidence>
<dbReference type="InterPro" id="IPR036439">
    <property type="entry name" value="Dockerin_dom_sf"/>
</dbReference>
<dbReference type="InterPro" id="IPR013780">
    <property type="entry name" value="Glyco_hydro_b"/>
</dbReference>
<dbReference type="PROSITE" id="PS50022">
    <property type="entry name" value="FA58C_3"/>
    <property type="match status" value="1"/>
</dbReference>
<dbReference type="PANTHER" id="PTHR22762">
    <property type="entry name" value="ALPHA-GLUCOSIDASE"/>
    <property type="match status" value="1"/>
</dbReference>
<dbReference type="InterPro" id="IPR003343">
    <property type="entry name" value="Big_2"/>
</dbReference>
<name>A0A6N4TMI4_9FIRM</name>
<dbReference type="InterPro" id="IPR008964">
    <property type="entry name" value="Invasin/intimin_cell_adhesion"/>
</dbReference>
<dbReference type="InterPro" id="IPR036116">
    <property type="entry name" value="FN3_sf"/>
</dbReference>
<dbReference type="Pfam" id="PF13802">
    <property type="entry name" value="Gal_mutarotas_2"/>
    <property type="match status" value="1"/>
</dbReference>
<dbReference type="Gene3D" id="1.10.1330.10">
    <property type="entry name" value="Dockerin domain"/>
    <property type="match status" value="1"/>
</dbReference>
<dbReference type="Pfam" id="PF21365">
    <property type="entry name" value="Glyco_hydro_31_3rd"/>
    <property type="match status" value="1"/>
</dbReference>
<evidence type="ECO:0000256" key="4">
    <source>
        <dbReference type="SAM" id="SignalP"/>
    </source>
</evidence>
<dbReference type="Gene3D" id="2.60.120.260">
    <property type="entry name" value="Galactose-binding domain-like"/>
    <property type="match status" value="3"/>
</dbReference>
<reference evidence="9" key="1">
    <citation type="submission" date="2019-05" db="EMBL/GenBank/DDBJ databases">
        <title>Complete genome sequencing of Absiella argi strain JCM 30884.</title>
        <authorList>
            <person name="Sakamoto M."/>
            <person name="Murakami T."/>
            <person name="Mori H."/>
        </authorList>
    </citation>
    <scope>NUCLEOTIDE SEQUENCE [LARGE SCALE GENOMIC DNA]</scope>
    <source>
        <strain evidence="9">JCM 30884</strain>
    </source>
</reference>
<dbReference type="PROSITE" id="PS50853">
    <property type="entry name" value="FN3"/>
    <property type="match status" value="1"/>
</dbReference>
<dbReference type="GO" id="GO:0000272">
    <property type="term" value="P:polysaccharide catabolic process"/>
    <property type="evidence" value="ECO:0007669"/>
    <property type="project" value="InterPro"/>
</dbReference>
<dbReference type="InterPro" id="IPR025887">
    <property type="entry name" value="Glyco_hydro_31_N_dom"/>
</dbReference>
<dbReference type="Proteomes" id="UP000464754">
    <property type="component" value="Chromosome"/>
</dbReference>
<keyword evidence="4" id="KW-0732">Signal</keyword>
<dbReference type="InterPro" id="IPR003961">
    <property type="entry name" value="FN3_dom"/>
</dbReference>
<feature type="signal peptide" evidence="4">
    <location>
        <begin position="1"/>
        <end position="24"/>
    </location>
</feature>
<dbReference type="InterPro" id="IPR018247">
    <property type="entry name" value="EF_Hand_1_Ca_BS"/>
</dbReference>
<dbReference type="SUPFAM" id="SSF51445">
    <property type="entry name" value="(Trans)glycosidases"/>
    <property type="match status" value="1"/>
</dbReference>
<proteinExistence type="inferred from homology"/>
<evidence type="ECO:0000313" key="8">
    <source>
        <dbReference type="EMBL" id="BBK23937.1"/>
    </source>
</evidence>
<dbReference type="SUPFAM" id="SSF49265">
    <property type="entry name" value="Fibronectin type III"/>
    <property type="match status" value="1"/>
</dbReference>
<dbReference type="NCBIfam" id="TIGR01167">
    <property type="entry name" value="LPXTG_anchor"/>
    <property type="match status" value="1"/>
</dbReference>
<dbReference type="InterPro" id="IPR008979">
    <property type="entry name" value="Galactose-bd-like_sf"/>
</dbReference>
<dbReference type="Pfam" id="PF01055">
    <property type="entry name" value="Glyco_hydro_31_2nd"/>
    <property type="match status" value="1"/>
</dbReference>
<evidence type="ECO:0000256" key="3">
    <source>
        <dbReference type="SAM" id="MobiDB-lite"/>
    </source>
</evidence>
<evidence type="ECO:0000259" key="7">
    <source>
        <dbReference type="PROSITE" id="PS51766"/>
    </source>
</evidence>
<feature type="chain" id="PRO_5039144273" evidence="4">
    <location>
        <begin position="25"/>
        <end position="2280"/>
    </location>
</feature>
<feature type="region of interest" description="Disordered" evidence="3">
    <location>
        <begin position="101"/>
        <end position="136"/>
    </location>
</feature>
<protein>
    <submittedName>
        <fullName evidence="8">Uncharacterized protein</fullName>
    </submittedName>
</protein>
<feature type="region of interest" description="Disordered" evidence="3">
    <location>
        <begin position="2196"/>
        <end position="2252"/>
    </location>
</feature>
<dbReference type="InterPro" id="IPR016134">
    <property type="entry name" value="Dockerin_dom"/>
</dbReference>
<dbReference type="PROSITE" id="PS51766">
    <property type="entry name" value="DOCKERIN"/>
    <property type="match status" value="1"/>
</dbReference>
<dbReference type="Pfam" id="PF00404">
    <property type="entry name" value="Dockerin_1"/>
    <property type="match status" value="1"/>
</dbReference>
<dbReference type="EMBL" id="AP019695">
    <property type="protein sequence ID" value="BBK23937.1"/>
    <property type="molecule type" value="Genomic_DNA"/>
</dbReference>
<keyword evidence="9" id="KW-1185">Reference proteome</keyword>
<dbReference type="InterPro" id="IPR008965">
    <property type="entry name" value="CBM2/CBM3_carb-bd_dom_sf"/>
</dbReference>
<dbReference type="InterPro" id="IPR002105">
    <property type="entry name" value="Dockerin_1_rpt"/>
</dbReference>
<dbReference type="Gene3D" id="2.60.40.680">
    <property type="match status" value="1"/>
</dbReference>
<dbReference type="SMART" id="SM00635">
    <property type="entry name" value="BID_2"/>
    <property type="match status" value="2"/>
</dbReference>